<dbReference type="InterPro" id="IPR053134">
    <property type="entry name" value="RNA-dir_DNA_polymerase"/>
</dbReference>
<dbReference type="PROSITE" id="PS50878">
    <property type="entry name" value="RT_POL"/>
    <property type="match status" value="1"/>
</dbReference>
<dbReference type="PANTHER" id="PTHR24559">
    <property type="entry name" value="TRANSPOSON TY3-I GAG-POL POLYPROTEIN"/>
    <property type="match status" value="1"/>
</dbReference>
<dbReference type="InterPro" id="IPR043502">
    <property type="entry name" value="DNA/RNA_pol_sf"/>
</dbReference>
<reference evidence="2 3" key="1">
    <citation type="journal article" date="2023" name="Hortic Res">
        <title>The complete reference genome for grapevine (Vitis vinifera L.) genetics and breeding.</title>
        <authorList>
            <person name="Shi X."/>
            <person name="Cao S."/>
            <person name="Wang X."/>
            <person name="Huang S."/>
            <person name="Wang Y."/>
            <person name="Liu Z."/>
            <person name="Liu W."/>
            <person name="Leng X."/>
            <person name="Peng Y."/>
            <person name="Wang N."/>
            <person name="Wang Y."/>
            <person name="Ma Z."/>
            <person name="Xu X."/>
            <person name="Zhang F."/>
            <person name="Xue H."/>
            <person name="Zhong H."/>
            <person name="Wang Y."/>
            <person name="Zhang K."/>
            <person name="Velt A."/>
            <person name="Avia K."/>
            <person name="Holtgrawe D."/>
            <person name="Grimplet J."/>
            <person name="Matus J.T."/>
            <person name="Ware D."/>
            <person name="Wu X."/>
            <person name="Wang H."/>
            <person name="Liu C."/>
            <person name="Fang Y."/>
            <person name="Rustenholz C."/>
            <person name="Cheng Z."/>
            <person name="Xiao H."/>
            <person name="Zhou Y."/>
        </authorList>
    </citation>
    <scope>NUCLEOTIDE SEQUENCE [LARGE SCALE GENOMIC DNA]</scope>
    <source>
        <strain evidence="3">cv. Pinot noir / PN40024</strain>
        <tissue evidence="2">Leaf</tissue>
    </source>
</reference>
<evidence type="ECO:0000313" key="3">
    <source>
        <dbReference type="Proteomes" id="UP001227230"/>
    </source>
</evidence>
<accession>A0ABY9DE78</accession>
<dbReference type="Pfam" id="PF00078">
    <property type="entry name" value="RVT_1"/>
    <property type="match status" value="1"/>
</dbReference>
<dbReference type="InterPro" id="IPR000477">
    <property type="entry name" value="RT_dom"/>
</dbReference>
<feature type="domain" description="Reverse transcriptase" evidence="1">
    <location>
        <begin position="1"/>
        <end position="162"/>
    </location>
</feature>
<dbReference type="EMBL" id="CP126662">
    <property type="protein sequence ID" value="WKA05081.1"/>
    <property type="molecule type" value="Genomic_DNA"/>
</dbReference>
<dbReference type="Proteomes" id="UP001227230">
    <property type="component" value="Chromosome 15"/>
</dbReference>
<evidence type="ECO:0000259" key="1">
    <source>
        <dbReference type="PROSITE" id="PS50878"/>
    </source>
</evidence>
<dbReference type="Gene3D" id="3.30.70.270">
    <property type="match status" value="1"/>
</dbReference>
<name>A0ABY9DE78_VITVI</name>
<proteinExistence type="predicted"/>
<evidence type="ECO:0000313" key="2">
    <source>
        <dbReference type="EMBL" id="WKA05081.1"/>
    </source>
</evidence>
<keyword evidence="3" id="KW-1185">Reference proteome</keyword>
<dbReference type="InterPro" id="IPR043128">
    <property type="entry name" value="Rev_trsase/Diguanyl_cyclase"/>
</dbReference>
<sequence length="210" mass="23934">MVPKNRGKWRVCVDYTNLNDVCLKDSFPLPQINQIVDSTTGHGMLSFLDAFSGYHQIPMRQPDEENIIFITPHGLYSYRVMPFGLKNAGATYQRLMTKIFKPLIGCIVEVDIDDFVVKSRTRSEHAQHLDEIFHLMRGYNMKLNPTKCVFGVNASKFLVFIVTQRGIEVNPNQIKVVMETSVPSCNKELQCLIGFLVALGRFIAQFTDKL</sequence>
<dbReference type="CDD" id="cd01647">
    <property type="entry name" value="RT_LTR"/>
    <property type="match status" value="1"/>
</dbReference>
<dbReference type="Gene3D" id="3.10.10.10">
    <property type="entry name" value="HIV Type 1 Reverse Transcriptase, subunit A, domain 1"/>
    <property type="match status" value="1"/>
</dbReference>
<dbReference type="PANTHER" id="PTHR24559:SF444">
    <property type="entry name" value="REVERSE TRANSCRIPTASE DOMAIN-CONTAINING PROTEIN"/>
    <property type="match status" value="1"/>
</dbReference>
<protein>
    <recommendedName>
        <fullName evidence="1">Reverse transcriptase domain-containing protein</fullName>
    </recommendedName>
</protein>
<gene>
    <name evidence="2" type="ORF">VitviT2T_023066</name>
</gene>
<dbReference type="SUPFAM" id="SSF56672">
    <property type="entry name" value="DNA/RNA polymerases"/>
    <property type="match status" value="1"/>
</dbReference>
<organism evidence="2 3">
    <name type="scientific">Vitis vinifera</name>
    <name type="common">Grape</name>
    <dbReference type="NCBI Taxonomy" id="29760"/>
    <lineage>
        <taxon>Eukaryota</taxon>
        <taxon>Viridiplantae</taxon>
        <taxon>Streptophyta</taxon>
        <taxon>Embryophyta</taxon>
        <taxon>Tracheophyta</taxon>
        <taxon>Spermatophyta</taxon>
        <taxon>Magnoliopsida</taxon>
        <taxon>eudicotyledons</taxon>
        <taxon>Gunneridae</taxon>
        <taxon>Pentapetalae</taxon>
        <taxon>rosids</taxon>
        <taxon>Vitales</taxon>
        <taxon>Vitaceae</taxon>
        <taxon>Viteae</taxon>
        <taxon>Vitis</taxon>
    </lineage>
</organism>